<feature type="domain" description="Flagellar hook-length control protein-like C-terminal" evidence="2">
    <location>
        <begin position="631"/>
        <end position="705"/>
    </location>
</feature>
<dbReference type="eggNOG" id="COG3144">
    <property type="taxonomic scope" value="Bacteria"/>
</dbReference>
<dbReference type="Proteomes" id="UP000006898">
    <property type="component" value="Chromosome"/>
</dbReference>
<dbReference type="HOGENOM" id="CLU_368306_0_0_0"/>
<organism evidence="3 4">
    <name type="scientific">Methylomirabilis oxygeniifera</name>
    <dbReference type="NCBI Taxonomy" id="671143"/>
    <lineage>
        <taxon>Bacteria</taxon>
        <taxon>Candidatus Methylomirabilota</taxon>
        <taxon>Candidatus Methylomirabilia</taxon>
        <taxon>Candidatus Methylomirabilales</taxon>
        <taxon>Candidatus Methylomirabilaceae</taxon>
        <taxon>Candidatus Methylomirabilis</taxon>
    </lineage>
</organism>
<evidence type="ECO:0000313" key="3">
    <source>
        <dbReference type="EMBL" id="CBE68808.1"/>
    </source>
</evidence>
<dbReference type="Gene3D" id="3.30.750.140">
    <property type="match status" value="1"/>
</dbReference>
<dbReference type="PATRIC" id="fig|671143.5.peg.1548"/>
<dbReference type="InterPro" id="IPR021136">
    <property type="entry name" value="Flagellar_hook_control-like_C"/>
</dbReference>
<feature type="compositionally biased region" description="Low complexity" evidence="1">
    <location>
        <begin position="572"/>
        <end position="582"/>
    </location>
</feature>
<dbReference type="STRING" id="671143.DAMO_1750"/>
<dbReference type="CDD" id="cd17470">
    <property type="entry name" value="T3SS_Flik_C"/>
    <property type="match status" value="1"/>
</dbReference>
<proteinExistence type="predicted"/>
<evidence type="ECO:0000313" key="4">
    <source>
        <dbReference type="Proteomes" id="UP000006898"/>
    </source>
</evidence>
<dbReference type="KEGG" id="mox:DAMO_1750"/>
<evidence type="ECO:0000259" key="2">
    <source>
        <dbReference type="Pfam" id="PF02120"/>
    </source>
</evidence>
<feature type="compositionally biased region" description="Polar residues" evidence="1">
    <location>
        <begin position="550"/>
        <end position="560"/>
    </location>
</feature>
<feature type="compositionally biased region" description="Basic and acidic residues" evidence="1">
    <location>
        <begin position="561"/>
        <end position="571"/>
    </location>
</feature>
<protein>
    <recommendedName>
        <fullName evidence="2">Flagellar hook-length control protein-like C-terminal domain-containing protein</fullName>
    </recommendedName>
</protein>
<feature type="region of interest" description="Disordered" evidence="1">
    <location>
        <begin position="64"/>
        <end position="85"/>
    </location>
</feature>
<reference evidence="3 4" key="1">
    <citation type="journal article" date="2010" name="Nature">
        <title>Nitrite-driven anaerobic methane oxidation by oxygenic bacteria.</title>
        <authorList>
            <person name="Ettwig K.F."/>
            <person name="Butler M.K."/>
            <person name="Le Paslier D."/>
            <person name="Pelletier E."/>
            <person name="Mangenot S."/>
            <person name="Kuypers M.M.M."/>
            <person name="Schreiber F."/>
            <person name="Dutilh B.E."/>
            <person name="Zedelius J."/>
            <person name="de Beer D."/>
            <person name="Gloerich J."/>
            <person name="Wessels H.J.C.T."/>
            <person name="van Allen T."/>
            <person name="Luesken F."/>
            <person name="Wu M."/>
            <person name="van de Pas-Schoonen K.T."/>
            <person name="Op den Camp H.J.M."/>
            <person name="Janssen-Megens E.M."/>
            <person name="Francoijs K-J."/>
            <person name="Stunnenberg H."/>
            <person name="Weissenbach J."/>
            <person name="Jetten M.S.M."/>
            <person name="Strous M."/>
        </authorList>
    </citation>
    <scope>NUCLEOTIDE SEQUENCE [LARGE SCALE GENOMIC DNA]</scope>
</reference>
<accession>D5MGC7</accession>
<gene>
    <name evidence="3" type="ORF">DAMO_1750</name>
</gene>
<dbReference type="Pfam" id="PF02120">
    <property type="entry name" value="Flg_hook"/>
    <property type="match status" value="1"/>
</dbReference>
<sequence length="756" mass="79125">MIPLQVADAAVVSAPQGIPAGTVCSQGTADFLLLFERAMGIGGSTGFNDVSVAESPIGIGDAPIGGESPIVSQFPSDGSGEKGDAQPRIDPAMAMLMATLSQSTQSASLEPSPGLDRVADLVSPTMADAPAAATFLGMSTQPLFTREAGSMIEPAGIGAGGPLATAQPTGSVGLIPVTIKPRLQPEAIRQEAGASVVALEPTIVPQRPRNTTPSADVEIHTVYGDGAPAGVHVEDKDSRVADVIASDQRERGNLSALEGAKNGGIASVAALPRNDGGNGDIVINNPRLAEQPAGPLRSAQEVVPIDRAAIRSDFDRVADAARLADTAARIPVEIEPHLAPSVVSQGTGASAVTPRTTIPQQGLRATAPIADTEIRFAYADSAPMGIQVEGRDSRVAGVMASDQRERGNLSVLEGATNGEIASIAALSRHDGGEGDIRSDDPRLTRRTFPAATSAREVQDRISRVGGGQVTERIADPSRWVASVEGQAEAAGTSSQKIPDRLVFPPRPTVGIGMWSDRAEAPGSELFEGAVLVERVQAGQTDRGRVALPQESVSVETTQDMQQDRSASDPDSGRPSPDRSSPSFGDERQHLSDSALTAAPRGEQLRSESAAPPLRPRALIDQVAEQIVATVRMSPRKEGEYVHLRLHPQTLGELVIEVSWKDSGIVAAIKAQHHVAGELLANDLDRLRTALVEQGIPISDLGVQVELDLRQWSYAGNGSQDPRAIGYHPEVMLRHDRGSMPPMVPVMGPDSLIDITV</sequence>
<name>D5MGC7_METO1</name>
<feature type="region of interest" description="Disordered" evidence="1">
    <location>
        <begin position="541"/>
        <end position="616"/>
    </location>
</feature>
<evidence type="ECO:0000256" key="1">
    <source>
        <dbReference type="SAM" id="MobiDB-lite"/>
    </source>
</evidence>
<dbReference type="AlphaFoldDB" id="D5MGC7"/>
<dbReference type="InterPro" id="IPR038610">
    <property type="entry name" value="FliK-like_C_sf"/>
</dbReference>
<dbReference type="EMBL" id="FP565575">
    <property type="protein sequence ID" value="CBE68808.1"/>
    <property type="molecule type" value="Genomic_DNA"/>
</dbReference>